<gene>
    <name evidence="1" type="ORF">IC776_06390</name>
</gene>
<dbReference type="Proteomes" id="UP000516666">
    <property type="component" value="Chromosome"/>
</dbReference>
<dbReference type="AlphaFoldDB" id="A0A7H2UCC2"/>
<reference evidence="1 2" key="2">
    <citation type="submission" date="2020-09" db="EMBL/GenBank/DDBJ databases">
        <authorList>
            <person name="Chen F.-J."/>
            <person name="Lee Y.-T."/>
        </authorList>
    </citation>
    <scope>NUCLEOTIDE SEQUENCE [LARGE SCALE GENOMIC DNA]</scope>
    <source>
        <strain evidence="1 2">AS39</strain>
    </source>
</reference>
<protein>
    <submittedName>
        <fullName evidence="1">Kynureninase</fullName>
    </submittedName>
</protein>
<dbReference type="RefSeq" id="WP_191011108.1">
    <property type="nucleotide sequence ID" value="NZ_CP061626.1"/>
</dbReference>
<name>A0A7H2UCC2_9GAMM</name>
<reference evidence="2" key="1">
    <citation type="submission" date="2020-09" db="EMBL/GenBank/DDBJ databases">
        <title>Clinical and molecular characterization of Acinetobacter seifertii in Taiwan.</title>
        <authorList>
            <person name="Li L.-H."/>
            <person name="Yang Y.-S."/>
            <person name="Sun J.-R."/>
            <person name="Huang T.-W."/>
            <person name="Huang W.-C."/>
            <person name="Wang Y.-C."/>
            <person name="Kuo T.-H."/>
            <person name="Kuo S.-C."/>
            <person name="Chen T.-L."/>
        </authorList>
    </citation>
    <scope>NUCLEOTIDE SEQUENCE [LARGE SCALE GENOMIC DNA]</scope>
    <source>
        <strain evidence="2">AS39</strain>
    </source>
</reference>
<sequence>MNKILVLSLFIFLAGCSDKDPNSKPIYGKEYGLPANCRAYIQVAINQWKKGTYDTETTMDAIERNCGENGELWNYKPK</sequence>
<proteinExistence type="predicted"/>
<dbReference type="PROSITE" id="PS51257">
    <property type="entry name" value="PROKAR_LIPOPROTEIN"/>
    <property type="match status" value="1"/>
</dbReference>
<accession>A0A7H2UCC2</accession>
<organism evidence="1 2">
    <name type="scientific">Acinetobacter seifertii</name>
    <dbReference type="NCBI Taxonomy" id="1530123"/>
    <lineage>
        <taxon>Bacteria</taxon>
        <taxon>Pseudomonadati</taxon>
        <taxon>Pseudomonadota</taxon>
        <taxon>Gammaproteobacteria</taxon>
        <taxon>Moraxellales</taxon>
        <taxon>Moraxellaceae</taxon>
        <taxon>Acinetobacter</taxon>
        <taxon>Acinetobacter calcoaceticus/baumannii complex</taxon>
    </lineage>
</organism>
<evidence type="ECO:0000313" key="1">
    <source>
        <dbReference type="EMBL" id="QNX73484.1"/>
    </source>
</evidence>
<dbReference type="EMBL" id="CP061646">
    <property type="protein sequence ID" value="QNX73484.1"/>
    <property type="molecule type" value="Genomic_DNA"/>
</dbReference>
<evidence type="ECO:0000313" key="2">
    <source>
        <dbReference type="Proteomes" id="UP000516666"/>
    </source>
</evidence>